<evidence type="ECO:0000313" key="1">
    <source>
        <dbReference type="EMBL" id="NGM50260.1"/>
    </source>
</evidence>
<reference evidence="1" key="1">
    <citation type="submission" date="2020-02" db="EMBL/GenBank/DDBJ databases">
        <authorList>
            <person name="Gao J."/>
            <person name="Sun J."/>
        </authorList>
    </citation>
    <scope>NUCLEOTIDE SEQUENCE</scope>
    <source>
        <strain evidence="1">602-2</strain>
    </source>
</reference>
<dbReference type="Gene3D" id="3.40.50.2000">
    <property type="entry name" value="Glycogen Phosphorylase B"/>
    <property type="match status" value="1"/>
</dbReference>
<accession>A0A6G4QXA4</accession>
<dbReference type="GO" id="GO:0016740">
    <property type="term" value="F:transferase activity"/>
    <property type="evidence" value="ECO:0007669"/>
    <property type="project" value="UniProtKB-KW"/>
</dbReference>
<keyword evidence="1" id="KW-0808">Transferase</keyword>
<organism evidence="1">
    <name type="scientific">Caulobacter sp. 602-2</name>
    <dbReference type="NCBI Taxonomy" id="2710887"/>
    <lineage>
        <taxon>Bacteria</taxon>
        <taxon>Pseudomonadati</taxon>
        <taxon>Pseudomonadota</taxon>
        <taxon>Alphaproteobacteria</taxon>
        <taxon>Caulobacterales</taxon>
        <taxon>Caulobacteraceae</taxon>
        <taxon>Caulobacter</taxon>
    </lineage>
</organism>
<dbReference type="PANTHER" id="PTHR46656:SF3">
    <property type="entry name" value="PUTATIVE-RELATED"/>
    <property type="match status" value="1"/>
</dbReference>
<proteinExistence type="predicted"/>
<protein>
    <submittedName>
        <fullName evidence="1">Glycosyltransferase</fullName>
    </submittedName>
</protein>
<gene>
    <name evidence="1" type="ORF">G5B46_11630</name>
</gene>
<dbReference type="SUPFAM" id="SSF53756">
    <property type="entry name" value="UDP-Glycosyltransferase/glycogen phosphorylase"/>
    <property type="match status" value="1"/>
</dbReference>
<dbReference type="AlphaFoldDB" id="A0A6G4QXA4"/>
<sequence length="410" mass="43336">MIKQLKRLVWRALPGAAHAVSVRLPTVRAWLDYGWNRRRPASAPADAPVIVAGFHGAVLGLGEAARGLAKALRAQGRQVVDWDVSERLGHARRLPDGDPAEPTAGPAVLIAHMNPTELIHLVAQTRGAPFRGRRTIGYWAWELPRIPRAWRAAFRYVDEVWTPSRFTADAVRAAAPRGLVVRVMPHPVPLSDARADRTLFDLPQDAVIVLCAFDFRSSIARKNPLGALEAYRGAAARCDVRTLLVLKTVGADDAPEAAATVRAAIGAADDVRLLTASMSAQDRDALLASCDILLSLHRAEGFGLLPAEAMAAGKPVVATGWSGNLDFMGDGAAALAPARLVPVDDAQGMYADDVWAEPDLDVAAQLLADLIGDPAARAALGARGRAAVAGLLSQSTVGESAVAALSGHVQ</sequence>
<comment type="caution">
    <text evidence="1">The sequence shown here is derived from an EMBL/GenBank/DDBJ whole genome shotgun (WGS) entry which is preliminary data.</text>
</comment>
<dbReference type="CDD" id="cd03801">
    <property type="entry name" value="GT4_PimA-like"/>
    <property type="match status" value="1"/>
</dbReference>
<dbReference type="PANTHER" id="PTHR46656">
    <property type="entry name" value="PUTATIVE-RELATED"/>
    <property type="match status" value="1"/>
</dbReference>
<dbReference type="RefSeq" id="WP_165258837.1">
    <property type="nucleotide sequence ID" value="NZ_JAAKGT010000004.1"/>
</dbReference>
<dbReference type="EMBL" id="JAAKGT010000004">
    <property type="protein sequence ID" value="NGM50260.1"/>
    <property type="molecule type" value="Genomic_DNA"/>
</dbReference>
<name>A0A6G4QXA4_9CAUL</name>
<dbReference type="Pfam" id="PF13692">
    <property type="entry name" value="Glyco_trans_1_4"/>
    <property type="match status" value="1"/>
</dbReference>